<dbReference type="RefSeq" id="WP_209886503.1">
    <property type="nucleotide sequence ID" value="NZ_JAGGMR010000001.1"/>
</dbReference>
<protein>
    <recommendedName>
        <fullName evidence="4">DUF3995 domain-containing protein</fullName>
    </recommendedName>
</protein>
<comment type="caution">
    <text evidence="2">The sequence shown here is derived from an EMBL/GenBank/DDBJ whole genome shotgun (WGS) entry which is preliminary data.</text>
</comment>
<sequence>MRRGIAFGELVLAALCVLGAVASWNRGLVTTSFAAAGEMPGFDATRYVAPWLLLATLLFMIAGLLGIDAFSRARPVRG</sequence>
<dbReference type="Proteomes" id="UP001519325">
    <property type="component" value="Unassembled WGS sequence"/>
</dbReference>
<keyword evidence="1" id="KW-0812">Transmembrane</keyword>
<keyword evidence="3" id="KW-1185">Reference proteome</keyword>
<gene>
    <name evidence="2" type="ORF">BJ987_001696</name>
</gene>
<organism evidence="2 3">
    <name type="scientific">Nocardia goodfellowii</name>
    <dbReference type="NCBI Taxonomy" id="882446"/>
    <lineage>
        <taxon>Bacteria</taxon>
        <taxon>Bacillati</taxon>
        <taxon>Actinomycetota</taxon>
        <taxon>Actinomycetes</taxon>
        <taxon>Mycobacteriales</taxon>
        <taxon>Nocardiaceae</taxon>
        <taxon>Nocardia</taxon>
    </lineage>
</organism>
<evidence type="ECO:0000313" key="2">
    <source>
        <dbReference type="EMBL" id="MBP2188795.1"/>
    </source>
</evidence>
<evidence type="ECO:0000313" key="3">
    <source>
        <dbReference type="Proteomes" id="UP001519325"/>
    </source>
</evidence>
<keyword evidence="1" id="KW-0472">Membrane</keyword>
<evidence type="ECO:0008006" key="4">
    <source>
        <dbReference type="Google" id="ProtNLM"/>
    </source>
</evidence>
<keyword evidence="1" id="KW-1133">Transmembrane helix</keyword>
<evidence type="ECO:0000256" key="1">
    <source>
        <dbReference type="SAM" id="Phobius"/>
    </source>
</evidence>
<dbReference type="EMBL" id="JAGGMR010000001">
    <property type="protein sequence ID" value="MBP2188795.1"/>
    <property type="molecule type" value="Genomic_DNA"/>
</dbReference>
<name>A0ABS4QCC5_9NOCA</name>
<proteinExistence type="predicted"/>
<accession>A0ABS4QCC5</accession>
<reference evidence="2 3" key="1">
    <citation type="submission" date="2021-03" db="EMBL/GenBank/DDBJ databases">
        <title>Sequencing the genomes of 1000 actinobacteria strains.</title>
        <authorList>
            <person name="Klenk H.-P."/>
        </authorList>
    </citation>
    <scope>NUCLEOTIDE SEQUENCE [LARGE SCALE GENOMIC DNA]</scope>
    <source>
        <strain evidence="2 3">DSM 45516</strain>
    </source>
</reference>
<feature type="transmembrane region" description="Helical" evidence="1">
    <location>
        <begin position="50"/>
        <end position="70"/>
    </location>
</feature>